<evidence type="ECO:0000313" key="4">
    <source>
        <dbReference type="Proteomes" id="UP000002029"/>
    </source>
</evidence>
<comment type="similarity">
    <text evidence="1">Belongs to the AHA1 family.</text>
</comment>
<dbReference type="Pfam" id="PF08327">
    <property type="entry name" value="AHSA1"/>
    <property type="match status" value="1"/>
</dbReference>
<protein>
    <recommendedName>
        <fullName evidence="2">Activator of Hsp90 ATPase homologue 1/2-like C-terminal domain-containing protein</fullName>
    </recommendedName>
</protein>
<name>D2B7K7_STRRD</name>
<reference evidence="3 4" key="1">
    <citation type="journal article" date="2010" name="Stand. Genomic Sci.">
        <title>Complete genome sequence of Streptosporangium roseum type strain (NI 9100).</title>
        <authorList>
            <person name="Nolan M."/>
            <person name="Sikorski J."/>
            <person name="Jando M."/>
            <person name="Lucas S."/>
            <person name="Lapidus A."/>
            <person name="Glavina Del Rio T."/>
            <person name="Chen F."/>
            <person name="Tice H."/>
            <person name="Pitluck S."/>
            <person name="Cheng J.F."/>
            <person name="Chertkov O."/>
            <person name="Sims D."/>
            <person name="Meincke L."/>
            <person name="Brettin T."/>
            <person name="Han C."/>
            <person name="Detter J.C."/>
            <person name="Bruce D."/>
            <person name="Goodwin L."/>
            <person name="Land M."/>
            <person name="Hauser L."/>
            <person name="Chang Y.J."/>
            <person name="Jeffries C.D."/>
            <person name="Ivanova N."/>
            <person name="Mavromatis K."/>
            <person name="Mikhailova N."/>
            <person name="Chen A."/>
            <person name="Palaniappan K."/>
            <person name="Chain P."/>
            <person name="Rohde M."/>
            <person name="Goker M."/>
            <person name="Bristow J."/>
            <person name="Eisen J.A."/>
            <person name="Markowitz V."/>
            <person name="Hugenholtz P."/>
            <person name="Kyrpides N.C."/>
            <person name="Klenk H.P."/>
        </authorList>
    </citation>
    <scope>NUCLEOTIDE SEQUENCE [LARGE SCALE GENOMIC DNA]</scope>
    <source>
        <strain evidence="4">ATCC 12428 / DSM 43021 / JCM 3005 / NI 9100</strain>
    </source>
</reference>
<dbReference type="HOGENOM" id="CLU_108923_7_0_11"/>
<evidence type="ECO:0000259" key="2">
    <source>
        <dbReference type="Pfam" id="PF08327"/>
    </source>
</evidence>
<dbReference type="Proteomes" id="UP000002029">
    <property type="component" value="Chromosome"/>
</dbReference>
<proteinExistence type="inferred from homology"/>
<dbReference type="eggNOG" id="COG3832">
    <property type="taxonomic scope" value="Bacteria"/>
</dbReference>
<dbReference type="SUPFAM" id="SSF55961">
    <property type="entry name" value="Bet v1-like"/>
    <property type="match status" value="1"/>
</dbReference>
<dbReference type="AlphaFoldDB" id="D2B7K7"/>
<accession>D2B7K7</accession>
<dbReference type="Gene3D" id="3.30.530.20">
    <property type="match status" value="1"/>
</dbReference>
<evidence type="ECO:0000256" key="1">
    <source>
        <dbReference type="ARBA" id="ARBA00006817"/>
    </source>
</evidence>
<organism evidence="3 4">
    <name type="scientific">Streptosporangium roseum (strain ATCC 12428 / DSM 43021 / JCM 3005 / KCTC 9067 / NCIMB 10171 / NRRL 2505 / NI 9100)</name>
    <dbReference type="NCBI Taxonomy" id="479432"/>
    <lineage>
        <taxon>Bacteria</taxon>
        <taxon>Bacillati</taxon>
        <taxon>Actinomycetota</taxon>
        <taxon>Actinomycetes</taxon>
        <taxon>Streptosporangiales</taxon>
        <taxon>Streptosporangiaceae</taxon>
        <taxon>Streptosporangium</taxon>
    </lineage>
</organism>
<dbReference type="EMBL" id="CP001814">
    <property type="protein sequence ID" value="ACZ91528.1"/>
    <property type="molecule type" value="Genomic_DNA"/>
</dbReference>
<gene>
    <name evidence="3" type="ordered locus">Sros_8896</name>
</gene>
<evidence type="ECO:0000313" key="3">
    <source>
        <dbReference type="EMBL" id="ACZ91528.1"/>
    </source>
</evidence>
<keyword evidence="4" id="KW-1185">Reference proteome</keyword>
<dbReference type="KEGG" id="sro:Sros_8896"/>
<dbReference type="CDD" id="cd07814">
    <property type="entry name" value="SRPBCC_CalC_Aha1-like"/>
    <property type="match status" value="1"/>
</dbReference>
<feature type="domain" description="Activator of Hsp90 ATPase homologue 1/2-like C-terminal" evidence="2">
    <location>
        <begin position="15"/>
        <end position="135"/>
    </location>
</feature>
<sequence length="143" mass="15965">MSTGSTIEQAVWIRARPETVWRHFIDPVRLARWWGEAEVDPRPGGALVVRMREGPRPIMRGQFVELVPYERIVFTFGWEATPGAPAIPPGASRVEITLIPENDGVKLTLRHSGLPFPLERETGKGWGHALRRLAEKAPSEPAA</sequence>
<dbReference type="RefSeq" id="WP_012895255.1">
    <property type="nucleotide sequence ID" value="NC_013595.1"/>
</dbReference>
<dbReference type="InterPro" id="IPR013538">
    <property type="entry name" value="ASHA1/2-like_C"/>
</dbReference>
<dbReference type="InterPro" id="IPR023393">
    <property type="entry name" value="START-like_dom_sf"/>
</dbReference>
<dbReference type="STRING" id="479432.Sros_8896"/>